<dbReference type="Pfam" id="PF01844">
    <property type="entry name" value="HNH"/>
    <property type="match status" value="1"/>
</dbReference>
<gene>
    <name evidence="2" type="ORF">FHR87_002173</name>
</gene>
<dbReference type="RefSeq" id="WP_246335971.1">
    <property type="nucleotide sequence ID" value="NZ_JACHXI010000009.1"/>
</dbReference>
<dbReference type="Proteomes" id="UP000549250">
    <property type="component" value="Unassembled WGS sequence"/>
</dbReference>
<keyword evidence="2" id="KW-0255">Endonuclease</keyword>
<protein>
    <submittedName>
        <fullName evidence="2">Putative restriction endonuclease</fullName>
    </submittedName>
</protein>
<sequence length="240" mass="27467">MKVETVKEEVWNLAEEINRVLGYPMITPTQQPAGDHKNKNISLIGNQGRLYIRPASGGYWVALSGASLVNKMHDFMCNLTHEEKHGYYHKHQEREPYWFVSDYQQVRKAAYFYADIDLSKQAHSFSDLDQEFQDKVLESLREESSSRQDRIAKASKLTAQIQVIAVVFLRNPDVVAEALFRASGTCERCQRAAPFNRKSDGTPYLEVHHIKRLADGGEDTLENVLALCPNCHRELHYGDI</sequence>
<dbReference type="InterPro" id="IPR003615">
    <property type="entry name" value="HNH_nuc"/>
</dbReference>
<reference evidence="2 3" key="1">
    <citation type="submission" date="2020-08" db="EMBL/GenBank/DDBJ databases">
        <title>Genomic Encyclopedia of Type Strains, Phase III (KMG-III): the genomes of soil and plant-associated and newly described type strains.</title>
        <authorList>
            <person name="Whitman W."/>
        </authorList>
    </citation>
    <scope>NUCLEOTIDE SEQUENCE [LARGE SCALE GENOMIC DNA]</scope>
    <source>
        <strain evidence="2 3">CECT 4462</strain>
    </source>
</reference>
<evidence type="ECO:0000313" key="3">
    <source>
        <dbReference type="Proteomes" id="UP000549250"/>
    </source>
</evidence>
<name>A0A839T5L3_AZOMA</name>
<keyword evidence="2" id="KW-0378">Hydrolase</keyword>
<dbReference type="GO" id="GO:0003676">
    <property type="term" value="F:nucleic acid binding"/>
    <property type="evidence" value="ECO:0007669"/>
    <property type="project" value="InterPro"/>
</dbReference>
<comment type="caution">
    <text evidence="2">The sequence shown here is derived from an EMBL/GenBank/DDBJ whole genome shotgun (WGS) entry which is preliminary data.</text>
</comment>
<feature type="domain" description="HNH nuclease" evidence="1">
    <location>
        <begin position="174"/>
        <end position="233"/>
    </location>
</feature>
<evidence type="ECO:0000259" key="1">
    <source>
        <dbReference type="SMART" id="SM00507"/>
    </source>
</evidence>
<dbReference type="GO" id="GO:0004519">
    <property type="term" value="F:endonuclease activity"/>
    <property type="evidence" value="ECO:0007669"/>
    <property type="project" value="UniProtKB-KW"/>
</dbReference>
<evidence type="ECO:0000313" key="2">
    <source>
        <dbReference type="EMBL" id="MBB3103776.1"/>
    </source>
</evidence>
<dbReference type="CDD" id="cd00085">
    <property type="entry name" value="HNHc"/>
    <property type="match status" value="1"/>
</dbReference>
<dbReference type="InterPro" id="IPR002711">
    <property type="entry name" value="HNH"/>
</dbReference>
<dbReference type="GO" id="GO:0008270">
    <property type="term" value="F:zinc ion binding"/>
    <property type="evidence" value="ECO:0007669"/>
    <property type="project" value="InterPro"/>
</dbReference>
<proteinExistence type="predicted"/>
<dbReference type="SMART" id="SM00507">
    <property type="entry name" value="HNHc"/>
    <property type="match status" value="1"/>
</dbReference>
<dbReference type="EMBL" id="JACHXI010000009">
    <property type="protein sequence ID" value="MBB3103776.1"/>
    <property type="molecule type" value="Genomic_DNA"/>
</dbReference>
<accession>A0A839T5L3</accession>
<keyword evidence="2" id="KW-0540">Nuclease</keyword>
<dbReference type="Gene3D" id="1.10.30.50">
    <property type="match status" value="1"/>
</dbReference>
<organism evidence="2 3">
    <name type="scientific">Azomonas macrocytogenes</name>
    <name type="common">Azotobacter macrocytogenes</name>
    <dbReference type="NCBI Taxonomy" id="69962"/>
    <lineage>
        <taxon>Bacteria</taxon>
        <taxon>Pseudomonadati</taxon>
        <taxon>Pseudomonadota</taxon>
        <taxon>Gammaproteobacteria</taxon>
        <taxon>Pseudomonadales</taxon>
        <taxon>Pseudomonadaceae</taxon>
        <taxon>Azomonas</taxon>
    </lineage>
</organism>
<keyword evidence="3" id="KW-1185">Reference proteome</keyword>
<dbReference type="AlphaFoldDB" id="A0A839T5L3"/>